<protein>
    <recommendedName>
        <fullName evidence="2">2OG-Fe(II) oxygenase</fullName>
    </recommendedName>
</protein>
<evidence type="ECO:0000313" key="1">
    <source>
        <dbReference type="EMBL" id="AYV84507.1"/>
    </source>
</evidence>
<name>A0A3G5ABE2_9VIRU</name>
<dbReference type="EMBL" id="MK072409">
    <property type="protein sequence ID" value="AYV84507.1"/>
    <property type="molecule type" value="Genomic_DNA"/>
</dbReference>
<dbReference type="Gene3D" id="2.60.120.590">
    <property type="entry name" value="Alpha-ketoglutarate-dependent dioxygenase AlkB-like"/>
    <property type="match status" value="1"/>
</dbReference>
<reference evidence="1" key="1">
    <citation type="submission" date="2018-10" db="EMBL/GenBank/DDBJ databases">
        <title>Hidden diversity of soil giant viruses.</title>
        <authorList>
            <person name="Schulz F."/>
            <person name="Alteio L."/>
            <person name="Goudeau D."/>
            <person name="Ryan E.M."/>
            <person name="Malmstrom R.R."/>
            <person name="Blanchard J."/>
            <person name="Woyke T."/>
        </authorList>
    </citation>
    <scope>NUCLEOTIDE SEQUENCE</scope>
    <source>
        <strain evidence="1">HYV1</strain>
    </source>
</reference>
<evidence type="ECO:0008006" key="2">
    <source>
        <dbReference type="Google" id="ProtNLM"/>
    </source>
</evidence>
<gene>
    <name evidence="1" type="ORF">Hyperionvirus27_27</name>
</gene>
<sequence length="253" mass="28898">MSKVWTFTFSESVENHRGMQMLGSIAESGFTNNELLEIQIKCKALGYQTELIDLNKILPEDTEKASVLVIRNALAKLLDEKSCLEFKKEIDGFEAIVDKKAFMYGRIVNKTARYNLCFADQNQEPDYANKKGRIISFSEVPFLKKIRESLPVLLGPKAKDMFAELNYYYDINKCGIGYHGDTERKRVIGLRIGATMDLHYHWYKNNKRIGDGIKIALNNGDIYIMSDKAVGFDWKKSSILTLRHAAGCKKFVD</sequence>
<accession>A0A3G5ABE2</accession>
<proteinExistence type="predicted"/>
<dbReference type="InterPro" id="IPR037151">
    <property type="entry name" value="AlkB-like_sf"/>
</dbReference>
<organism evidence="1">
    <name type="scientific">Hyperionvirus sp</name>
    <dbReference type="NCBI Taxonomy" id="2487770"/>
    <lineage>
        <taxon>Viruses</taxon>
        <taxon>Varidnaviria</taxon>
        <taxon>Bamfordvirae</taxon>
        <taxon>Nucleocytoviricota</taxon>
        <taxon>Megaviricetes</taxon>
        <taxon>Imitervirales</taxon>
        <taxon>Mimiviridae</taxon>
        <taxon>Klosneuvirinae</taxon>
    </lineage>
</organism>